<protein>
    <recommendedName>
        <fullName evidence="2">histidine kinase</fullName>
        <ecNumber evidence="2">2.7.13.3</ecNumber>
    </recommendedName>
</protein>
<dbReference type="Pfam" id="PF00512">
    <property type="entry name" value="HisKA"/>
    <property type="match status" value="1"/>
</dbReference>
<evidence type="ECO:0000313" key="13">
    <source>
        <dbReference type="EMBL" id="MEF7614077.1"/>
    </source>
</evidence>
<feature type="transmembrane region" description="Helical" evidence="10">
    <location>
        <begin position="83"/>
        <end position="104"/>
    </location>
</feature>
<evidence type="ECO:0000256" key="1">
    <source>
        <dbReference type="ARBA" id="ARBA00000085"/>
    </source>
</evidence>
<feature type="domain" description="Response regulatory" evidence="12">
    <location>
        <begin position="649"/>
        <end position="762"/>
    </location>
</feature>
<keyword evidence="14" id="KW-1185">Reference proteome</keyword>
<dbReference type="InterPro" id="IPR003661">
    <property type="entry name" value="HisK_dim/P_dom"/>
</dbReference>
<dbReference type="GO" id="GO:0000155">
    <property type="term" value="F:phosphorelay sensor kinase activity"/>
    <property type="evidence" value="ECO:0007669"/>
    <property type="project" value="InterPro"/>
</dbReference>
<dbReference type="Pfam" id="PF13185">
    <property type="entry name" value="GAF_2"/>
    <property type="match status" value="1"/>
</dbReference>
<keyword evidence="10" id="KW-0472">Membrane</keyword>
<evidence type="ECO:0000259" key="12">
    <source>
        <dbReference type="PROSITE" id="PS50110"/>
    </source>
</evidence>
<dbReference type="SUPFAM" id="SSF47384">
    <property type="entry name" value="Homodimeric domain of signal transducing histidine kinase"/>
    <property type="match status" value="1"/>
</dbReference>
<accession>A0AAW9QBD0</accession>
<dbReference type="PANTHER" id="PTHR45339">
    <property type="entry name" value="HYBRID SIGNAL TRANSDUCTION HISTIDINE KINASE J"/>
    <property type="match status" value="1"/>
</dbReference>
<dbReference type="SMART" id="SM00065">
    <property type="entry name" value="GAF"/>
    <property type="match status" value="1"/>
</dbReference>
<evidence type="ECO:0000256" key="10">
    <source>
        <dbReference type="SAM" id="Phobius"/>
    </source>
</evidence>
<comment type="catalytic activity">
    <reaction evidence="1">
        <text>ATP + protein L-histidine = ADP + protein N-phospho-L-histidine.</text>
        <dbReference type="EC" id="2.7.13.3"/>
    </reaction>
</comment>
<feature type="modified residue" description="4-aspartylphosphate" evidence="7">
    <location>
        <position position="820"/>
    </location>
</feature>
<keyword evidence="4" id="KW-0808">Transferase</keyword>
<reference evidence="13 14" key="1">
    <citation type="submission" date="2024-02" db="EMBL/GenBank/DDBJ databases">
        <title>Genome sequence of Aquincola sp. MAHUQ-54.</title>
        <authorList>
            <person name="Huq M.A."/>
        </authorList>
    </citation>
    <scope>NUCLEOTIDE SEQUENCE [LARGE SCALE GENOMIC DNA]</scope>
    <source>
        <strain evidence="13 14">MAHUQ-54</strain>
    </source>
</reference>
<keyword evidence="5" id="KW-0418">Kinase</keyword>
<keyword evidence="3 7" id="KW-0597">Phosphoprotein</keyword>
<dbReference type="InterPro" id="IPR036890">
    <property type="entry name" value="HATPase_C_sf"/>
</dbReference>
<evidence type="ECO:0000256" key="6">
    <source>
        <dbReference type="ARBA" id="ARBA00023012"/>
    </source>
</evidence>
<comment type="caution">
    <text evidence="13">The sequence shown here is derived from an EMBL/GenBank/DDBJ whole genome shotgun (WGS) entry which is preliminary data.</text>
</comment>
<dbReference type="Gene3D" id="3.30.565.10">
    <property type="entry name" value="Histidine kinase-like ATPase, C-terminal domain"/>
    <property type="match status" value="1"/>
</dbReference>
<evidence type="ECO:0000256" key="2">
    <source>
        <dbReference type="ARBA" id="ARBA00012438"/>
    </source>
</evidence>
<keyword evidence="8" id="KW-0175">Coiled coil</keyword>
<feature type="domain" description="Response regulatory" evidence="12">
    <location>
        <begin position="771"/>
        <end position="887"/>
    </location>
</feature>
<dbReference type="CDD" id="cd00156">
    <property type="entry name" value="REC"/>
    <property type="match status" value="1"/>
</dbReference>
<dbReference type="SUPFAM" id="SSF55781">
    <property type="entry name" value="GAF domain-like"/>
    <property type="match status" value="1"/>
</dbReference>
<evidence type="ECO:0000259" key="11">
    <source>
        <dbReference type="PROSITE" id="PS50109"/>
    </source>
</evidence>
<dbReference type="SMART" id="SM00448">
    <property type="entry name" value="REC"/>
    <property type="match status" value="3"/>
</dbReference>
<dbReference type="EC" id="2.7.13.3" evidence="2"/>
<dbReference type="InterPro" id="IPR036097">
    <property type="entry name" value="HisK_dim/P_sf"/>
</dbReference>
<evidence type="ECO:0000313" key="14">
    <source>
        <dbReference type="Proteomes" id="UP001336250"/>
    </source>
</evidence>
<feature type="domain" description="Histidine kinase" evidence="11">
    <location>
        <begin position="371"/>
        <end position="591"/>
    </location>
</feature>
<dbReference type="RefSeq" id="WP_332289015.1">
    <property type="nucleotide sequence ID" value="NZ_JAZIBG010000020.1"/>
</dbReference>
<dbReference type="Gene3D" id="3.40.50.2300">
    <property type="match status" value="3"/>
</dbReference>
<dbReference type="FunFam" id="3.30.565.10:FF:000078">
    <property type="entry name" value="Two-component sensor histidine kinase"/>
    <property type="match status" value="1"/>
</dbReference>
<dbReference type="InterPro" id="IPR029016">
    <property type="entry name" value="GAF-like_dom_sf"/>
</dbReference>
<organism evidence="13 14">
    <name type="scientific">Aquincola agrisoli</name>
    <dbReference type="NCBI Taxonomy" id="3119538"/>
    <lineage>
        <taxon>Bacteria</taxon>
        <taxon>Pseudomonadati</taxon>
        <taxon>Pseudomonadota</taxon>
        <taxon>Betaproteobacteria</taxon>
        <taxon>Burkholderiales</taxon>
        <taxon>Sphaerotilaceae</taxon>
        <taxon>Aquincola</taxon>
    </lineage>
</organism>
<evidence type="ECO:0000256" key="3">
    <source>
        <dbReference type="ARBA" id="ARBA00022553"/>
    </source>
</evidence>
<sequence length="1037" mass="112465">MQSSSPRALLVTFLLAALPALIFLVDMQTPLGYAEWALYVIPTALTLLQSRVIVPLLVALGSTACILLGYHFSAGGSGTGFAVVNRSIGIVAVWTMAIAIMQTLKTRMQVQSLLWMQQGEAAVSQALLGEQTPQDIGVNATRALCELTGAAVGVLYRLDGQVLLRSGGHGIDTTQVAERWQLPEGLPGQVAASNRPMRVPQVPPGHLPIATGLGRSDPAQLLLAPLTADRSVFGVVELGFLGSQDTLERESALLAAVGEPIGLALRGAIYRERLMLLLEETQRQSEELQAQQEELRVANEELEEQSRVLSESQARLETQQVELEQTNLALSEQKASLERQKQHLVQAQSALRGHAEQLQEASRYKSEFLANMSHELRTPLNSALILSRLLTDNREGTLTPEQVKYAQTIHDANNDLLALINDVLDLSKIEAGKAELDIGPVVLDDLLGRLRTMFEPLAAQKGLALEVSADAGLPAEIRSDPKRLQQVLKNLLANALKFTERGEVALRAAARPDGRIAFAVRDTGIGIPASQQEVIFEAFRQADGSTSRRFGGTGLGLSISRELARRLGGDIAVDSEPGRGSTFTLEVPVEAVDTEAGGAGLPPTPAPAPAPASVPAPPPSPRRAAPPPAPAEETAPPRRRAERRHTGRLVLAVEDDPVFAKVLCDLAKEMGFDCEIAASGEEALQLAHELHPNGILLDVGLPDQSGLTVLERLKRDPDTRHIPVHVVSAHPHVQTARELGAVGYLQKPVDREGLAQALEALQRRIQQQVRRLLIVEDDEALRSHLELLLGGEGVEITAVGTIAGALQQLSTATFDCMVMDLALPDGTGYDLLERIAATEDYAFPPVIVYTGRALSRDEEQRLRRHSKSIIVKGARSPERLLDEVTLFLHSVEATLPANQRQLLRQARQRDAVLDGRQILLAEDDVRNIFALSSVFEPLGAKLVIARNGKEALARLDDEGAQIDLVLMDIMMPEMDGLTAMQRIRERPEWADLPVIALTAKAMADDRDRCLAAGANDYVAKPIDIDKLVSLCRVWMPK</sequence>
<dbReference type="SUPFAM" id="SSF52172">
    <property type="entry name" value="CheY-like"/>
    <property type="match status" value="3"/>
</dbReference>
<feature type="modified residue" description="4-aspartylphosphate" evidence="7">
    <location>
        <position position="968"/>
    </location>
</feature>
<dbReference type="CDD" id="cd00082">
    <property type="entry name" value="HisKA"/>
    <property type="match status" value="1"/>
</dbReference>
<gene>
    <name evidence="13" type="ORF">V4F39_09160</name>
</gene>
<dbReference type="Pfam" id="PF00072">
    <property type="entry name" value="Response_reg"/>
    <property type="match status" value="3"/>
</dbReference>
<feature type="coiled-coil region" evidence="8">
    <location>
        <begin position="271"/>
        <end position="347"/>
    </location>
</feature>
<dbReference type="CDD" id="cd17546">
    <property type="entry name" value="REC_hyHK_CKI1_RcsC-like"/>
    <property type="match status" value="1"/>
</dbReference>
<evidence type="ECO:0000256" key="5">
    <source>
        <dbReference type="ARBA" id="ARBA00022777"/>
    </source>
</evidence>
<dbReference type="InterPro" id="IPR004358">
    <property type="entry name" value="Sig_transdc_His_kin-like_C"/>
</dbReference>
<dbReference type="InterPro" id="IPR011006">
    <property type="entry name" value="CheY-like_superfamily"/>
</dbReference>
<dbReference type="Pfam" id="PF02518">
    <property type="entry name" value="HATPase_c"/>
    <property type="match status" value="1"/>
</dbReference>
<evidence type="ECO:0000256" key="7">
    <source>
        <dbReference type="PROSITE-ProRule" id="PRU00169"/>
    </source>
</evidence>
<feature type="region of interest" description="Disordered" evidence="9">
    <location>
        <begin position="595"/>
        <end position="643"/>
    </location>
</feature>
<dbReference type="Gene3D" id="1.10.287.130">
    <property type="match status" value="1"/>
</dbReference>
<name>A0AAW9QBD0_9BURK</name>
<dbReference type="SMART" id="SM00388">
    <property type="entry name" value="HisKA"/>
    <property type="match status" value="1"/>
</dbReference>
<keyword evidence="6" id="KW-0902">Two-component regulatory system</keyword>
<dbReference type="PANTHER" id="PTHR45339:SF1">
    <property type="entry name" value="HYBRID SIGNAL TRANSDUCTION HISTIDINE KINASE J"/>
    <property type="match status" value="1"/>
</dbReference>
<dbReference type="SUPFAM" id="SSF55874">
    <property type="entry name" value="ATPase domain of HSP90 chaperone/DNA topoisomerase II/histidine kinase"/>
    <property type="match status" value="1"/>
</dbReference>
<feature type="modified residue" description="4-aspartylphosphate" evidence="7">
    <location>
        <position position="698"/>
    </location>
</feature>
<feature type="transmembrane region" description="Helical" evidence="10">
    <location>
        <begin position="48"/>
        <end position="71"/>
    </location>
</feature>
<dbReference type="InterPro" id="IPR003018">
    <property type="entry name" value="GAF"/>
</dbReference>
<dbReference type="PROSITE" id="PS50109">
    <property type="entry name" value="HIS_KIN"/>
    <property type="match status" value="1"/>
</dbReference>
<evidence type="ECO:0000256" key="9">
    <source>
        <dbReference type="SAM" id="MobiDB-lite"/>
    </source>
</evidence>
<keyword evidence="10" id="KW-0812">Transmembrane</keyword>
<dbReference type="PROSITE" id="PS50110">
    <property type="entry name" value="RESPONSE_REGULATORY"/>
    <property type="match status" value="3"/>
</dbReference>
<dbReference type="InterPro" id="IPR003594">
    <property type="entry name" value="HATPase_dom"/>
</dbReference>
<dbReference type="CDD" id="cd16922">
    <property type="entry name" value="HATPase_EvgS-ArcB-TorS-like"/>
    <property type="match status" value="1"/>
</dbReference>
<proteinExistence type="predicted"/>
<dbReference type="PRINTS" id="PR00344">
    <property type="entry name" value="BCTRLSENSOR"/>
</dbReference>
<dbReference type="EMBL" id="JAZIBG010000020">
    <property type="protein sequence ID" value="MEF7614077.1"/>
    <property type="molecule type" value="Genomic_DNA"/>
</dbReference>
<dbReference type="InterPro" id="IPR001789">
    <property type="entry name" value="Sig_transdc_resp-reg_receiver"/>
</dbReference>
<dbReference type="Gene3D" id="3.30.450.40">
    <property type="match status" value="1"/>
</dbReference>
<dbReference type="InterPro" id="IPR005467">
    <property type="entry name" value="His_kinase_dom"/>
</dbReference>
<evidence type="ECO:0000256" key="4">
    <source>
        <dbReference type="ARBA" id="ARBA00022679"/>
    </source>
</evidence>
<dbReference type="Proteomes" id="UP001336250">
    <property type="component" value="Unassembled WGS sequence"/>
</dbReference>
<evidence type="ECO:0000256" key="8">
    <source>
        <dbReference type="SAM" id="Coils"/>
    </source>
</evidence>
<feature type="coiled-coil region" evidence="8">
    <location>
        <begin position="751"/>
        <end position="778"/>
    </location>
</feature>
<feature type="compositionally biased region" description="Pro residues" evidence="9">
    <location>
        <begin position="602"/>
        <end position="630"/>
    </location>
</feature>
<feature type="domain" description="Response regulatory" evidence="12">
    <location>
        <begin position="917"/>
        <end position="1035"/>
    </location>
</feature>
<dbReference type="AlphaFoldDB" id="A0AAW9QBD0"/>
<keyword evidence="10" id="KW-1133">Transmembrane helix</keyword>
<dbReference type="SMART" id="SM00387">
    <property type="entry name" value="HATPase_c"/>
    <property type="match status" value="1"/>
</dbReference>